<dbReference type="InterPro" id="IPR026817">
    <property type="entry name" value="Ect2"/>
</dbReference>
<dbReference type="GO" id="GO:0005096">
    <property type="term" value="F:GTPase activator activity"/>
    <property type="evidence" value="ECO:0007669"/>
    <property type="project" value="InterPro"/>
</dbReference>
<feature type="region of interest" description="Disordered" evidence="1">
    <location>
        <begin position="339"/>
        <end position="414"/>
    </location>
</feature>
<dbReference type="SUPFAM" id="SSF50729">
    <property type="entry name" value="PH domain-like"/>
    <property type="match status" value="1"/>
</dbReference>
<dbReference type="AlphaFoldDB" id="A0A6A7G201"/>
<protein>
    <submittedName>
        <fullName evidence="4">Protein ECT2-like</fullName>
    </submittedName>
</protein>
<dbReference type="GO" id="GO:2000431">
    <property type="term" value="P:regulation of cytokinesis, actomyosin contractile ring assembly"/>
    <property type="evidence" value="ECO:0007669"/>
    <property type="project" value="InterPro"/>
</dbReference>
<dbReference type="Gene3D" id="2.30.29.30">
    <property type="entry name" value="Pleckstrin-homology domain (PH domain)/Phosphotyrosine-binding domain (PTB)"/>
    <property type="match status" value="1"/>
</dbReference>
<dbReference type="InterPro" id="IPR001357">
    <property type="entry name" value="BRCT_dom"/>
</dbReference>
<dbReference type="CDD" id="cd17732">
    <property type="entry name" value="BRCT_Ect2_rpt2"/>
    <property type="match status" value="1"/>
</dbReference>
<dbReference type="PROSITE" id="PS50172">
    <property type="entry name" value="BRCT"/>
    <property type="match status" value="2"/>
</dbReference>
<dbReference type="GO" id="GO:0005085">
    <property type="term" value="F:guanyl-nucleotide exchange factor activity"/>
    <property type="evidence" value="ECO:0007669"/>
    <property type="project" value="InterPro"/>
</dbReference>
<dbReference type="CDD" id="cd01229">
    <property type="entry name" value="PH_Ect2"/>
    <property type="match status" value="1"/>
</dbReference>
<dbReference type="EMBL" id="IACT01005611">
    <property type="protein sequence ID" value="LAC24760.1"/>
    <property type="molecule type" value="mRNA"/>
</dbReference>
<dbReference type="GO" id="GO:0007399">
    <property type="term" value="P:nervous system development"/>
    <property type="evidence" value="ECO:0007669"/>
    <property type="project" value="TreeGrafter"/>
</dbReference>
<accession>A0A6A7G201</accession>
<dbReference type="InterPro" id="IPR000219">
    <property type="entry name" value="DH_dom"/>
</dbReference>
<feature type="compositionally biased region" description="Gly residues" evidence="1">
    <location>
        <begin position="349"/>
        <end position="359"/>
    </location>
</feature>
<dbReference type="PANTHER" id="PTHR16777">
    <property type="entry name" value="PROTEIN ECT2"/>
    <property type="match status" value="1"/>
</dbReference>
<organism evidence="4">
    <name type="scientific">Hirondellea gigas</name>
    <dbReference type="NCBI Taxonomy" id="1518452"/>
    <lineage>
        <taxon>Eukaryota</taxon>
        <taxon>Metazoa</taxon>
        <taxon>Ecdysozoa</taxon>
        <taxon>Arthropoda</taxon>
        <taxon>Crustacea</taxon>
        <taxon>Multicrustacea</taxon>
        <taxon>Malacostraca</taxon>
        <taxon>Eumalacostraca</taxon>
        <taxon>Peracarida</taxon>
        <taxon>Amphipoda</taxon>
        <taxon>Amphilochidea</taxon>
        <taxon>Lysianassida</taxon>
        <taxon>Lysianassidira</taxon>
        <taxon>Lysianassoidea</taxon>
        <taxon>Lysianassidae</taxon>
        <taxon>Hirondellea</taxon>
    </lineage>
</organism>
<dbReference type="Gene3D" id="3.40.50.10190">
    <property type="entry name" value="BRCT domain"/>
    <property type="match status" value="3"/>
</dbReference>
<feature type="domain" description="BRCT" evidence="3">
    <location>
        <begin position="147"/>
        <end position="219"/>
    </location>
</feature>
<reference evidence="4" key="1">
    <citation type="submission" date="2017-11" db="EMBL/GenBank/DDBJ databases">
        <title>The sensing device of the deep-sea amphipod.</title>
        <authorList>
            <person name="Kobayashi H."/>
            <person name="Nagahama T."/>
            <person name="Arai W."/>
            <person name="Sasagawa Y."/>
            <person name="Umeda M."/>
            <person name="Hayashi T."/>
            <person name="Nikaido I."/>
            <person name="Watanabe H."/>
            <person name="Oguri K."/>
            <person name="Kitazato H."/>
            <person name="Fujioka K."/>
            <person name="Kido Y."/>
            <person name="Takami H."/>
        </authorList>
    </citation>
    <scope>NUCLEOTIDE SEQUENCE</scope>
    <source>
        <tissue evidence="4">Whole body</tissue>
    </source>
</reference>
<dbReference type="InterPro" id="IPR011993">
    <property type="entry name" value="PH-like_dom_sf"/>
</dbReference>
<evidence type="ECO:0000259" key="3">
    <source>
        <dbReference type="PROSITE" id="PS50172"/>
    </source>
</evidence>
<dbReference type="SUPFAM" id="SSF48065">
    <property type="entry name" value="DBL homology domain (DH-domain)"/>
    <property type="match status" value="1"/>
</dbReference>
<dbReference type="GO" id="GO:0000281">
    <property type="term" value="P:mitotic cytokinesis"/>
    <property type="evidence" value="ECO:0007669"/>
    <property type="project" value="TreeGrafter"/>
</dbReference>
<dbReference type="InterPro" id="IPR049395">
    <property type="entry name" value="ECT2_PH"/>
</dbReference>
<dbReference type="PROSITE" id="PS50010">
    <property type="entry name" value="DH_2"/>
    <property type="match status" value="1"/>
</dbReference>
<dbReference type="InterPro" id="IPR036420">
    <property type="entry name" value="BRCT_dom_sf"/>
</dbReference>
<dbReference type="GO" id="GO:0005938">
    <property type="term" value="C:cell cortex"/>
    <property type="evidence" value="ECO:0007669"/>
    <property type="project" value="TreeGrafter"/>
</dbReference>
<dbReference type="PANTHER" id="PTHR16777:SF2">
    <property type="entry name" value="PROTEIN ECT2"/>
    <property type="match status" value="1"/>
</dbReference>
<dbReference type="Pfam" id="PF00621">
    <property type="entry name" value="RhoGEF"/>
    <property type="match status" value="1"/>
</dbReference>
<evidence type="ECO:0000313" key="4">
    <source>
        <dbReference type="EMBL" id="LAC24760.1"/>
    </source>
</evidence>
<feature type="domain" description="BRCT" evidence="3">
    <location>
        <begin position="242"/>
        <end position="330"/>
    </location>
</feature>
<dbReference type="Pfam" id="PF12738">
    <property type="entry name" value="PTCB-BRCT"/>
    <property type="match status" value="1"/>
</dbReference>
<dbReference type="Gene3D" id="1.20.900.10">
    <property type="entry name" value="Dbl homology (DH) domain"/>
    <property type="match status" value="1"/>
</dbReference>
<dbReference type="SMART" id="SM00325">
    <property type="entry name" value="RhoGEF"/>
    <property type="match status" value="1"/>
</dbReference>
<sequence>MDRTCQASFECSVTSEHHPDETTSSTVSHATTTVGQSTCQGELRLCLVGALATDDEALGAAQKFKLSVVTSVDGLDYVYDATYWTYFVLADFDSAEYEELHKHTSRLIGKPALLDMAVGGESNKGTAVVGVAAVVAQPQLVLHTRAVYCHVMKSCVMVFTGFRKRNEVARLLKQIHFMGGSVKNEMSEKVTHLIAVTATGEKYQYAVTFGVPVMTHHWVNTAWAHRDDQGASAKKPEIMEQYKLGLFHNLRVVPVGFNADDTEVMKRLLGDSRGTCTTLSDPAVTHVVLDDGNVKEKPPDYPSKAYVVKGEWFWASIQMNACANESMYMFEDTNEKPAASGVVSPRGGSTTGSIGGVGGSIASSGGERGGGGLFSPATPRSRSRRRKRLRETMQQLASDDSPCTPGSQLTLPASKRRSSVADLISYMSGDGSFLEDSQHTPVCPLPSIKKTPLSPPNIDLRLLTYRQRVFHELVKTECNYVSILDTINKVIKEPLEDDSQPGGPMLDSQELRYIFGNLPPIHDVHTKMRNDFLYLSHNWKPDASIGQIVLNYSDDLEKAYPPFVNYFENVKEMLAKICHERPRFHAFLKIAQSKPECGRQSFQELLIRPVQRLPSMSLLLCDILKHTDKSHSDHSALSKALDKIKSVTMFINDNKRKTEAKLKLFEIHNDIENCPPNLVASHRTYVSRADVTELSDTCSSRGDLLTLFVFNDVLEICKRKSKYNSIKSPSRANLHAIRTIKTYKHLEMMSLGHIKRIVDIRETDECQQVFALIVRTNQELKERLLTFTFTSPTDDPSLKATFLNTLTRTVANVICRSDVENFLVVMDPHHLDIETSDVGLATALSKAVRFAARTGRKVSRAFSFNKSPGGKLKRAVSTVMSPFATPPNNSMRGASSVASLADLSMTGTVPTVTSASMVGVGTTGNVSVMVTPTSRRRLPLKNL</sequence>
<dbReference type="SMART" id="SM00292">
    <property type="entry name" value="BRCT"/>
    <property type="match status" value="2"/>
</dbReference>
<dbReference type="Pfam" id="PF21242">
    <property type="entry name" value="ECT2_PH"/>
    <property type="match status" value="1"/>
</dbReference>
<evidence type="ECO:0000256" key="1">
    <source>
        <dbReference type="SAM" id="MobiDB-lite"/>
    </source>
</evidence>
<dbReference type="GO" id="GO:0005634">
    <property type="term" value="C:nucleus"/>
    <property type="evidence" value="ECO:0007669"/>
    <property type="project" value="InterPro"/>
</dbReference>
<name>A0A6A7G201_9CRUS</name>
<dbReference type="SUPFAM" id="SSF52113">
    <property type="entry name" value="BRCT domain"/>
    <property type="match status" value="2"/>
</dbReference>
<dbReference type="CDD" id="cd00160">
    <property type="entry name" value="RhoGEF"/>
    <property type="match status" value="1"/>
</dbReference>
<feature type="domain" description="DH" evidence="2">
    <location>
        <begin position="465"/>
        <end position="654"/>
    </location>
</feature>
<evidence type="ECO:0000259" key="2">
    <source>
        <dbReference type="PROSITE" id="PS50010"/>
    </source>
</evidence>
<proteinExistence type="evidence at transcript level"/>
<dbReference type="InterPro" id="IPR035899">
    <property type="entry name" value="DBL_dom_sf"/>
</dbReference>